<name>A0A1Y2LI60_EPING</name>
<sequence length="104" mass="12178">MEITQIKSIVVSAVKVRGLHHYGLSFLGLAIPIWPSLRYIEIQRDDTMVCQRDVLEELRIWMPWKDLTVCFSFEEGRAVWTFDCQDRQLTISGQPLKQRPMRGV</sequence>
<gene>
    <name evidence="1" type="ORF">B5807_11805</name>
</gene>
<organism evidence="1 2">
    <name type="scientific">Epicoccum nigrum</name>
    <name type="common">Soil fungus</name>
    <name type="synonym">Epicoccum purpurascens</name>
    <dbReference type="NCBI Taxonomy" id="105696"/>
    <lineage>
        <taxon>Eukaryota</taxon>
        <taxon>Fungi</taxon>
        <taxon>Dikarya</taxon>
        <taxon>Ascomycota</taxon>
        <taxon>Pezizomycotina</taxon>
        <taxon>Dothideomycetes</taxon>
        <taxon>Pleosporomycetidae</taxon>
        <taxon>Pleosporales</taxon>
        <taxon>Pleosporineae</taxon>
        <taxon>Didymellaceae</taxon>
        <taxon>Epicoccum</taxon>
    </lineage>
</organism>
<reference evidence="1 2" key="1">
    <citation type="journal article" date="2017" name="Genome Announc.">
        <title>Genome sequence of the saprophytic ascomycete Epicoccum nigrum ICMP 19927 strain isolated from New Zealand.</title>
        <authorList>
            <person name="Fokin M."/>
            <person name="Fleetwood D."/>
            <person name="Weir B.S."/>
            <person name="Villas-Boas S.G."/>
        </authorList>
    </citation>
    <scope>NUCLEOTIDE SEQUENCE [LARGE SCALE GENOMIC DNA]</scope>
    <source>
        <strain evidence="1 2">ICMP 19927</strain>
    </source>
</reference>
<dbReference type="Proteomes" id="UP000193240">
    <property type="component" value="Unassembled WGS sequence"/>
</dbReference>
<keyword evidence="2" id="KW-1185">Reference proteome</keyword>
<evidence type="ECO:0000313" key="1">
    <source>
        <dbReference type="EMBL" id="OSS43430.1"/>
    </source>
</evidence>
<accession>A0A1Y2LI60</accession>
<dbReference type="InParanoid" id="A0A1Y2LI60"/>
<dbReference type="EMBL" id="KZ107866">
    <property type="protein sequence ID" value="OSS43430.1"/>
    <property type="molecule type" value="Genomic_DNA"/>
</dbReference>
<protein>
    <submittedName>
        <fullName evidence="1">Uncharacterized protein</fullName>
    </submittedName>
</protein>
<dbReference type="AlphaFoldDB" id="A0A1Y2LI60"/>
<proteinExistence type="predicted"/>
<evidence type="ECO:0000313" key="2">
    <source>
        <dbReference type="Proteomes" id="UP000193240"/>
    </source>
</evidence>